<comment type="caution">
    <text evidence="2">The sequence shown here is derived from an EMBL/GenBank/DDBJ whole genome shotgun (WGS) entry which is preliminary data.</text>
</comment>
<feature type="non-terminal residue" evidence="2">
    <location>
        <position position="40"/>
    </location>
</feature>
<gene>
    <name evidence="2" type="ORF">GMARGA_LOCUS35377</name>
</gene>
<accession>A0ABN7WUQ4</accession>
<protein>
    <submittedName>
        <fullName evidence="2">5744_t:CDS:1</fullName>
    </submittedName>
</protein>
<dbReference type="EMBL" id="CAJVQB010065543">
    <property type="protein sequence ID" value="CAG8841338.1"/>
    <property type="molecule type" value="Genomic_DNA"/>
</dbReference>
<reference evidence="2 3" key="1">
    <citation type="submission" date="2021-06" db="EMBL/GenBank/DDBJ databases">
        <authorList>
            <person name="Kallberg Y."/>
            <person name="Tangrot J."/>
            <person name="Rosling A."/>
        </authorList>
    </citation>
    <scope>NUCLEOTIDE SEQUENCE [LARGE SCALE GENOMIC DNA]</scope>
    <source>
        <strain evidence="2 3">120-4 pot B 10/14</strain>
    </source>
</reference>
<proteinExistence type="predicted"/>
<feature type="region of interest" description="Disordered" evidence="1">
    <location>
        <begin position="1"/>
        <end position="40"/>
    </location>
</feature>
<evidence type="ECO:0000313" key="3">
    <source>
        <dbReference type="Proteomes" id="UP000789901"/>
    </source>
</evidence>
<name>A0ABN7WUQ4_GIGMA</name>
<dbReference type="Proteomes" id="UP000789901">
    <property type="component" value="Unassembled WGS sequence"/>
</dbReference>
<evidence type="ECO:0000256" key="1">
    <source>
        <dbReference type="SAM" id="MobiDB-lite"/>
    </source>
</evidence>
<organism evidence="2 3">
    <name type="scientific">Gigaspora margarita</name>
    <dbReference type="NCBI Taxonomy" id="4874"/>
    <lineage>
        <taxon>Eukaryota</taxon>
        <taxon>Fungi</taxon>
        <taxon>Fungi incertae sedis</taxon>
        <taxon>Mucoromycota</taxon>
        <taxon>Glomeromycotina</taxon>
        <taxon>Glomeromycetes</taxon>
        <taxon>Diversisporales</taxon>
        <taxon>Gigasporaceae</taxon>
        <taxon>Gigaspora</taxon>
    </lineage>
</organism>
<evidence type="ECO:0000313" key="2">
    <source>
        <dbReference type="EMBL" id="CAG8841338.1"/>
    </source>
</evidence>
<sequence length="40" mass="4637">MTTDQEIPILKEEKTPNFPMDSSTTLMELQDPDKIDQNNQ</sequence>
<keyword evidence="3" id="KW-1185">Reference proteome</keyword>
<feature type="compositionally biased region" description="Basic and acidic residues" evidence="1">
    <location>
        <begin position="31"/>
        <end position="40"/>
    </location>
</feature>